<dbReference type="Pfam" id="PF00239">
    <property type="entry name" value="Resolvase"/>
    <property type="match status" value="1"/>
</dbReference>
<sequence length="659" mass="75565">MKGSGVSMQIDNEVFKALSNEHNLPIAQETYQDLGKSAYKGEHLKNELGLFLSAVKSGVIAKGSILVVYSLDRLSRLEIGYAKQTYYDLTNNGVSVYSIADNHLYRAHNAADDIISTITFERAHNESKIKSRRVIDSHKEGHKRWKETSESQRNLGRTPLWIEQSTNTFNINAEGVKKAVEMKIAGYGDLKIKQYLDANFEYKPTRKKGRVKQSNTWDYTSIYQLWERRTLIGEKAFKIEGVEHVMENYYPALIDEDTFRKLQALKKKKRGRDTGSGKISLLKSLVRCGICGGAMVFMDKRGDRVSYVCNLALKGEHERELYNANMLDLLTIEICKDAYLAESENANNTFVENEKIKIEAELVEERKVLDELVARFKSKRSNSILDLIGDSENKIDELEAKLNALNNADVVLSADELANLPDIFTDDVRKDYLHPERLAIRNNLYRFISSISSISSITLSRKFEPCSDVKTNFANCVDITWHFKNGQKRRLAMLPYEYTKTEDGSKGLYLPFVYMYGSKSLIKVEDGDHLLSDILTKLHKLDLTKCLYPSKGGYQWSQRTLECGKTYWVPLDEGVFLEPEALQFDFGGIHTERSTPLNYISLMYSHLWAEGEYTNDYPLSKFSDLARGFNFAESYDFYDTLRDNIFDQELYLSRDLLMS</sequence>
<dbReference type="Pfam" id="PF13408">
    <property type="entry name" value="Zn_ribbon_recom"/>
    <property type="match status" value="1"/>
</dbReference>
<dbReference type="PANTHER" id="PTHR30461:SF2">
    <property type="entry name" value="SERINE RECOMBINASE PINE-RELATED"/>
    <property type="match status" value="1"/>
</dbReference>
<dbReference type="Gene3D" id="3.40.50.1390">
    <property type="entry name" value="Resolvase, N-terminal catalytic domain"/>
    <property type="match status" value="1"/>
</dbReference>
<name>A0A2T5ERN6_VIBSP</name>
<dbReference type="GO" id="GO:0000150">
    <property type="term" value="F:DNA strand exchange activity"/>
    <property type="evidence" value="ECO:0007669"/>
    <property type="project" value="InterPro"/>
</dbReference>
<evidence type="ECO:0000259" key="4">
    <source>
        <dbReference type="SMART" id="SM00857"/>
    </source>
</evidence>
<reference evidence="5 6" key="1">
    <citation type="submission" date="2017-11" db="EMBL/GenBank/DDBJ databases">
        <title>Population delineation of vibrios coincides with oyster pathogenicity.</title>
        <authorList>
            <person name="Bruto M."/>
            <person name="Labreuche Y."/>
            <person name="James A."/>
            <person name="Piel D."/>
            <person name="Chenivesse S."/>
            <person name="Petton B."/>
            <person name="Polz M.F."/>
            <person name="Le Roux F."/>
        </authorList>
    </citation>
    <scope>NUCLEOTIDE SEQUENCE [LARGE SCALE GENOMIC DNA]</scope>
    <source>
        <strain evidence="5 6">FF_144</strain>
    </source>
</reference>
<dbReference type="EMBL" id="PIFK01000042">
    <property type="protein sequence ID" value="PTP28377.1"/>
    <property type="molecule type" value="Genomic_DNA"/>
</dbReference>
<dbReference type="InterPro" id="IPR006119">
    <property type="entry name" value="Resolv_N"/>
</dbReference>
<organism evidence="5 6">
    <name type="scientific">Vibrio splendidus</name>
    <dbReference type="NCBI Taxonomy" id="29497"/>
    <lineage>
        <taxon>Bacteria</taxon>
        <taxon>Pseudomonadati</taxon>
        <taxon>Pseudomonadota</taxon>
        <taxon>Gammaproteobacteria</taxon>
        <taxon>Vibrionales</taxon>
        <taxon>Vibrionaceae</taxon>
        <taxon>Vibrio</taxon>
    </lineage>
</organism>
<dbReference type="CDD" id="cd00338">
    <property type="entry name" value="Ser_Recombinase"/>
    <property type="match status" value="1"/>
</dbReference>
<dbReference type="SMART" id="SM00857">
    <property type="entry name" value="Resolvase"/>
    <property type="match status" value="1"/>
</dbReference>
<evidence type="ECO:0000256" key="1">
    <source>
        <dbReference type="ARBA" id="ARBA00023125"/>
    </source>
</evidence>
<dbReference type="InterPro" id="IPR038109">
    <property type="entry name" value="DNA_bind_recomb_sf"/>
</dbReference>
<dbReference type="AlphaFoldDB" id="A0A2T5ERN6"/>
<dbReference type="Pfam" id="PF07508">
    <property type="entry name" value="Recombinase"/>
    <property type="match status" value="1"/>
</dbReference>
<dbReference type="InterPro" id="IPR036162">
    <property type="entry name" value="Resolvase-like_N_sf"/>
</dbReference>
<protein>
    <submittedName>
        <fullName evidence="5">Recombinase family protein</fullName>
    </submittedName>
</protein>
<feature type="coiled-coil region" evidence="3">
    <location>
        <begin position="388"/>
        <end position="415"/>
    </location>
</feature>
<evidence type="ECO:0000256" key="3">
    <source>
        <dbReference type="SAM" id="Coils"/>
    </source>
</evidence>
<dbReference type="Gene3D" id="3.90.1750.20">
    <property type="entry name" value="Putative Large Serine Recombinase, Chain B, Domain 2"/>
    <property type="match status" value="1"/>
</dbReference>
<dbReference type="InterPro" id="IPR025827">
    <property type="entry name" value="Zn_ribbon_recom_dom"/>
</dbReference>
<dbReference type="InterPro" id="IPR011109">
    <property type="entry name" value="DNA_bind_recombinase_dom"/>
</dbReference>
<keyword evidence="1" id="KW-0238">DNA-binding</keyword>
<evidence type="ECO:0000313" key="6">
    <source>
        <dbReference type="Proteomes" id="UP000244197"/>
    </source>
</evidence>
<keyword evidence="3" id="KW-0175">Coiled coil</keyword>
<dbReference type="Proteomes" id="UP000244197">
    <property type="component" value="Unassembled WGS sequence"/>
</dbReference>
<dbReference type="PANTHER" id="PTHR30461">
    <property type="entry name" value="DNA-INVERTASE FROM LAMBDOID PROPHAGE"/>
    <property type="match status" value="1"/>
</dbReference>
<dbReference type="GO" id="GO:0003677">
    <property type="term" value="F:DNA binding"/>
    <property type="evidence" value="ECO:0007669"/>
    <property type="project" value="UniProtKB-KW"/>
</dbReference>
<keyword evidence="2" id="KW-0233">DNA recombination</keyword>
<proteinExistence type="predicted"/>
<dbReference type="InterPro" id="IPR050639">
    <property type="entry name" value="SSR_resolvase"/>
</dbReference>
<evidence type="ECO:0000256" key="2">
    <source>
        <dbReference type="ARBA" id="ARBA00023172"/>
    </source>
</evidence>
<accession>A0A2T5ERN6</accession>
<dbReference type="SUPFAM" id="SSF53041">
    <property type="entry name" value="Resolvase-like"/>
    <property type="match status" value="1"/>
</dbReference>
<comment type="caution">
    <text evidence="5">The sequence shown here is derived from an EMBL/GenBank/DDBJ whole genome shotgun (WGS) entry which is preliminary data.</text>
</comment>
<gene>
    <name evidence="5" type="ORF">CWO07_18725</name>
</gene>
<feature type="domain" description="Resolvase/invertase-type recombinase catalytic" evidence="4">
    <location>
        <begin position="7"/>
        <end position="143"/>
    </location>
</feature>
<evidence type="ECO:0000313" key="5">
    <source>
        <dbReference type="EMBL" id="PTP28377.1"/>
    </source>
</evidence>